<comment type="caution">
    <text evidence="6">The sequence shown here is derived from an EMBL/GenBank/DDBJ whole genome shotgun (WGS) entry which is preliminary data.</text>
</comment>
<protein>
    <submittedName>
        <fullName evidence="6">PA0069 family radical SAM protein</fullName>
    </submittedName>
</protein>
<sequence>MDDSLPPTSSNDQARAGDQVRAGRMIKGRGAASNPEGRFERIRHQAEDDGWQSALLDEDAPRPRTEVTEERARNVISRNDSPDIAFSQAINPYRGCEHGCIYCFARPSHSYLNLSPGLDFETKLRAKGNFADVLRAELARPGYVISPINIGSNTDPYQPIEKQWRLTRAALELLAECHHPCTIVTKNALVERDLDILVPMAREQLVQVFVSVNSLDNHLAAKLEPRASAPHRRIKAIRTLAEAGVPVGVLVAPIIPALNDRDMEAVMAQAAHAGARCAGYTALRLPHELKQLFREWLALHAPQRAEHVMSLVQQMNGGRDYDSDFATRMRGQGVFADLLRRRFEVACRKHGFGRARELMLDTSRFVPPKKVSPQGELF</sequence>
<dbReference type="Pfam" id="PF04055">
    <property type="entry name" value="Radical_SAM"/>
    <property type="match status" value="1"/>
</dbReference>
<feature type="domain" description="Elp3/MiaA/NifB-like radical SAM core" evidence="5">
    <location>
        <begin position="86"/>
        <end position="313"/>
    </location>
</feature>
<dbReference type="SFLD" id="SFLDS00029">
    <property type="entry name" value="Radical_SAM"/>
    <property type="match status" value="1"/>
</dbReference>
<proteinExistence type="predicted"/>
<evidence type="ECO:0000256" key="2">
    <source>
        <dbReference type="ARBA" id="ARBA00023004"/>
    </source>
</evidence>
<feature type="region of interest" description="Disordered" evidence="4">
    <location>
        <begin position="1"/>
        <end position="69"/>
    </location>
</feature>
<feature type="compositionally biased region" description="Polar residues" evidence="4">
    <location>
        <begin position="1"/>
        <end position="13"/>
    </location>
</feature>
<keyword evidence="1" id="KW-0479">Metal-binding</keyword>
<keyword evidence="7" id="KW-1185">Reference proteome</keyword>
<keyword evidence="2" id="KW-0408">Iron</keyword>
<name>A0ABW0SXC3_9GAMM</name>
<evidence type="ECO:0000313" key="6">
    <source>
        <dbReference type="EMBL" id="MFC5581483.1"/>
    </source>
</evidence>
<evidence type="ECO:0000313" key="7">
    <source>
        <dbReference type="Proteomes" id="UP001596111"/>
    </source>
</evidence>
<dbReference type="PANTHER" id="PTHR43432">
    <property type="entry name" value="SLR0285 PROTEIN"/>
    <property type="match status" value="1"/>
</dbReference>
<dbReference type="EMBL" id="JBHSNG010000009">
    <property type="protein sequence ID" value="MFC5581483.1"/>
    <property type="molecule type" value="Genomic_DNA"/>
</dbReference>
<dbReference type="CDD" id="cd01335">
    <property type="entry name" value="Radical_SAM"/>
    <property type="match status" value="1"/>
</dbReference>
<dbReference type="InterPro" id="IPR007197">
    <property type="entry name" value="rSAM"/>
</dbReference>
<evidence type="ECO:0000256" key="1">
    <source>
        <dbReference type="ARBA" id="ARBA00022723"/>
    </source>
</evidence>
<dbReference type="NCBIfam" id="NF033668">
    <property type="entry name" value="rSAM_PA0069"/>
    <property type="match status" value="1"/>
</dbReference>
<gene>
    <name evidence="6" type="ORF">ACFPPB_10215</name>
</gene>
<feature type="compositionally biased region" description="Basic and acidic residues" evidence="4">
    <location>
        <begin position="59"/>
        <end position="69"/>
    </location>
</feature>
<dbReference type="Proteomes" id="UP001596111">
    <property type="component" value="Unassembled WGS sequence"/>
</dbReference>
<accession>A0ABW0SXC3</accession>
<dbReference type="InterPro" id="IPR006638">
    <property type="entry name" value="Elp3/MiaA/NifB-like_rSAM"/>
</dbReference>
<dbReference type="SFLD" id="SFLDG01084">
    <property type="entry name" value="Uncharacterised_Radical_SAM_Su"/>
    <property type="match status" value="1"/>
</dbReference>
<organism evidence="6 7">
    <name type="scientific">Rhodanobacter terrae</name>
    <dbReference type="NCBI Taxonomy" id="418647"/>
    <lineage>
        <taxon>Bacteria</taxon>
        <taxon>Pseudomonadati</taxon>
        <taxon>Pseudomonadota</taxon>
        <taxon>Gammaproteobacteria</taxon>
        <taxon>Lysobacterales</taxon>
        <taxon>Rhodanobacteraceae</taxon>
        <taxon>Rhodanobacter</taxon>
    </lineage>
</organism>
<dbReference type="InterPro" id="IPR040086">
    <property type="entry name" value="MJ0683-like"/>
</dbReference>
<dbReference type="Gene3D" id="3.80.30.30">
    <property type="match status" value="1"/>
</dbReference>
<feature type="compositionally biased region" description="Basic and acidic residues" evidence="4">
    <location>
        <begin position="37"/>
        <end position="47"/>
    </location>
</feature>
<evidence type="ECO:0000256" key="4">
    <source>
        <dbReference type="SAM" id="MobiDB-lite"/>
    </source>
</evidence>
<dbReference type="SUPFAM" id="SSF102114">
    <property type="entry name" value="Radical SAM enzymes"/>
    <property type="match status" value="1"/>
</dbReference>
<dbReference type="InterPro" id="IPR058240">
    <property type="entry name" value="rSAM_sf"/>
</dbReference>
<dbReference type="SMART" id="SM00729">
    <property type="entry name" value="Elp3"/>
    <property type="match status" value="1"/>
</dbReference>
<dbReference type="RefSeq" id="WP_377326691.1">
    <property type="nucleotide sequence ID" value="NZ_JBHSNG010000009.1"/>
</dbReference>
<dbReference type="PANTHER" id="PTHR43432:SF3">
    <property type="entry name" value="SLR0285 PROTEIN"/>
    <property type="match status" value="1"/>
</dbReference>
<evidence type="ECO:0000256" key="3">
    <source>
        <dbReference type="ARBA" id="ARBA00023014"/>
    </source>
</evidence>
<reference evidence="7" key="1">
    <citation type="journal article" date="2019" name="Int. J. Syst. Evol. Microbiol.">
        <title>The Global Catalogue of Microorganisms (GCM) 10K type strain sequencing project: providing services to taxonomists for standard genome sequencing and annotation.</title>
        <authorList>
            <consortium name="The Broad Institute Genomics Platform"/>
            <consortium name="The Broad Institute Genome Sequencing Center for Infectious Disease"/>
            <person name="Wu L."/>
            <person name="Ma J."/>
        </authorList>
    </citation>
    <scope>NUCLEOTIDE SEQUENCE [LARGE SCALE GENOMIC DNA]</scope>
    <source>
        <strain evidence="7">CGMCC 1.13587</strain>
    </source>
</reference>
<evidence type="ECO:0000259" key="5">
    <source>
        <dbReference type="SMART" id="SM00729"/>
    </source>
</evidence>
<keyword evidence="3" id="KW-0411">Iron-sulfur</keyword>